<dbReference type="InterPro" id="IPR000415">
    <property type="entry name" value="Nitroreductase-like"/>
</dbReference>
<comment type="caution">
    <text evidence="1">The sequence shown here is derived from an EMBL/GenBank/DDBJ whole genome shotgun (WGS) entry which is preliminary data.</text>
</comment>
<keyword evidence="2" id="KW-1185">Reference proteome</keyword>
<reference evidence="1 2" key="1">
    <citation type="submission" date="2024-06" db="EMBL/GenBank/DDBJ databases">
        <title>The Natural Products Discovery Center: Release of the First 8490 Sequenced Strains for Exploring Actinobacteria Biosynthetic Diversity.</title>
        <authorList>
            <person name="Kalkreuter E."/>
            <person name="Kautsar S.A."/>
            <person name="Yang D."/>
            <person name="Bader C.D."/>
            <person name="Teijaro C.N."/>
            <person name="Fluegel L."/>
            <person name="Davis C.M."/>
            <person name="Simpson J.R."/>
            <person name="Lauterbach L."/>
            <person name="Steele A.D."/>
            <person name="Gui C."/>
            <person name="Meng S."/>
            <person name="Li G."/>
            <person name="Viehrig K."/>
            <person name="Ye F."/>
            <person name="Su P."/>
            <person name="Kiefer A.F."/>
            <person name="Nichols A."/>
            <person name="Cepeda A.J."/>
            <person name="Yan W."/>
            <person name="Fan B."/>
            <person name="Jiang Y."/>
            <person name="Adhikari A."/>
            <person name="Zheng C.-J."/>
            <person name="Schuster L."/>
            <person name="Cowan T.M."/>
            <person name="Smanski M.J."/>
            <person name="Chevrette M.G."/>
            <person name="De Carvalho L.P.S."/>
            <person name="Shen B."/>
        </authorList>
    </citation>
    <scope>NUCLEOTIDE SEQUENCE [LARGE SCALE GENOMIC DNA]</scope>
    <source>
        <strain evidence="1 2">NPDC050403</strain>
    </source>
</reference>
<dbReference type="Proteomes" id="UP001551695">
    <property type="component" value="Unassembled WGS sequence"/>
</dbReference>
<sequence>MRPKRGKTMTGRHPDADTVRAALALAVRAPSIHNSQPWQWRVGDTTVHLYIDDDRSLRHTDPDNRDLLISCGAALHHFRVAARSFGWHTVVHRLPNPDDPRHLAAVEFVPITPTADVVSMARAIEDRRSDRRRLTSWEVPAPFVTAMAAAGAAEGALVSEIPGGSTRIRLVEAFREAAAAHRADPGYQDELARWSGRHADSEGVPARNAVLSPDPLTREFHAATLTEAAIGDLDDHGSLMLVHTGSDDQLSRLRAGEATSAVLLSATVYGLATCPLTEPLELPGTREMLRADVLSDSGFPQIVVRVGWAATSAADLPATPRRALAEVVRPLE</sequence>
<dbReference type="PANTHER" id="PTHR23026:SF123">
    <property type="entry name" value="NAD(P)H NITROREDUCTASE RV3131-RELATED"/>
    <property type="match status" value="1"/>
</dbReference>
<name>A0ABV3FSC2_9NOCA</name>
<dbReference type="Gene3D" id="3.40.109.10">
    <property type="entry name" value="NADH Oxidase"/>
    <property type="match status" value="1"/>
</dbReference>
<evidence type="ECO:0000313" key="1">
    <source>
        <dbReference type="EMBL" id="MEV0708300.1"/>
    </source>
</evidence>
<accession>A0ABV3FSC2</accession>
<dbReference type="PANTHER" id="PTHR23026">
    <property type="entry name" value="NADPH NITROREDUCTASE"/>
    <property type="match status" value="1"/>
</dbReference>
<dbReference type="EMBL" id="JBFAKC010000004">
    <property type="protein sequence ID" value="MEV0708300.1"/>
    <property type="molecule type" value="Genomic_DNA"/>
</dbReference>
<evidence type="ECO:0000313" key="2">
    <source>
        <dbReference type="Proteomes" id="UP001551695"/>
    </source>
</evidence>
<protein>
    <submittedName>
        <fullName evidence="1">NAD(P)H nitroreductase</fullName>
    </submittedName>
</protein>
<dbReference type="SUPFAM" id="SSF55469">
    <property type="entry name" value="FMN-dependent nitroreductase-like"/>
    <property type="match status" value="2"/>
</dbReference>
<dbReference type="RefSeq" id="WP_357782865.1">
    <property type="nucleotide sequence ID" value="NZ_JBFAKC010000004.1"/>
</dbReference>
<gene>
    <name evidence="1" type="ORF">AB0I48_12105</name>
</gene>
<dbReference type="NCBIfam" id="NF047509">
    <property type="entry name" value="Rv3131_FMN_oxido"/>
    <property type="match status" value="1"/>
</dbReference>
<organism evidence="1 2">
    <name type="scientific">Nocardia aurea</name>
    <dbReference type="NCBI Taxonomy" id="2144174"/>
    <lineage>
        <taxon>Bacteria</taxon>
        <taxon>Bacillati</taxon>
        <taxon>Actinomycetota</taxon>
        <taxon>Actinomycetes</taxon>
        <taxon>Mycobacteriales</taxon>
        <taxon>Nocardiaceae</taxon>
        <taxon>Nocardia</taxon>
    </lineage>
</organism>
<dbReference type="InterPro" id="IPR050627">
    <property type="entry name" value="Nitroreductase/BluB"/>
</dbReference>
<proteinExistence type="predicted"/>